<comment type="caution">
    <text evidence="2">The sequence shown here is derived from an EMBL/GenBank/DDBJ whole genome shotgun (WGS) entry which is preliminary data.</text>
</comment>
<reference evidence="2 3" key="1">
    <citation type="submission" date="2018-05" db="EMBL/GenBank/DDBJ databases">
        <title>Lujinxingia marina gen. nov. sp. nov., a new facultative anaerobic member of the class Deltaproteobacteria, and proposal of Lujinxingaceae fam. nov.</title>
        <authorList>
            <person name="Li C.-M."/>
        </authorList>
    </citation>
    <scope>NUCLEOTIDE SEQUENCE [LARGE SCALE GENOMIC DNA]</scope>
    <source>
        <strain evidence="2 3">B210</strain>
    </source>
</reference>
<sequence length="167" mass="18290">MNIARFFAVLLLALSLSSIAVAQETVVENEEFGVTITPPSAWEVNASDDKAVANFKHPDSNSQIQVIGTKLMSKDVADVFFSTFHKTLTESNFEEVSAADSSIGEQQGRLSTYSYTHSGQTVNVVVFDFIREGTAWLVIGYMPESESEKLRADFDATVTSMSFEAAE</sequence>
<dbReference type="Proteomes" id="UP000249169">
    <property type="component" value="Unassembled WGS sequence"/>
</dbReference>
<dbReference type="EMBL" id="QHKO01000005">
    <property type="protein sequence ID" value="RAL21524.1"/>
    <property type="molecule type" value="Genomic_DNA"/>
</dbReference>
<dbReference type="Gene3D" id="3.40.1000.10">
    <property type="entry name" value="Mog1/PsbP, alpha/beta/alpha sandwich"/>
    <property type="match status" value="1"/>
</dbReference>
<dbReference type="OrthoDB" id="5517768at2"/>
<proteinExistence type="predicted"/>
<evidence type="ECO:0008006" key="4">
    <source>
        <dbReference type="Google" id="ProtNLM"/>
    </source>
</evidence>
<accession>A0A328C3D1</accession>
<protein>
    <recommendedName>
        <fullName evidence="4">PsbP C-terminal domain-containing protein</fullName>
    </recommendedName>
</protein>
<dbReference type="AlphaFoldDB" id="A0A328C3D1"/>
<evidence type="ECO:0000313" key="3">
    <source>
        <dbReference type="Proteomes" id="UP000249169"/>
    </source>
</evidence>
<gene>
    <name evidence="2" type="ORF">DL240_11720</name>
</gene>
<keyword evidence="1" id="KW-0732">Signal</keyword>
<feature type="signal peptide" evidence="1">
    <location>
        <begin position="1"/>
        <end position="22"/>
    </location>
</feature>
<evidence type="ECO:0000313" key="2">
    <source>
        <dbReference type="EMBL" id="RAL21524.1"/>
    </source>
</evidence>
<name>A0A328C3D1_9DELT</name>
<keyword evidence="3" id="KW-1185">Reference proteome</keyword>
<evidence type="ECO:0000256" key="1">
    <source>
        <dbReference type="SAM" id="SignalP"/>
    </source>
</evidence>
<organism evidence="2 3">
    <name type="scientific">Lujinxingia litoralis</name>
    <dbReference type="NCBI Taxonomy" id="2211119"/>
    <lineage>
        <taxon>Bacteria</taxon>
        <taxon>Deltaproteobacteria</taxon>
        <taxon>Bradymonadales</taxon>
        <taxon>Lujinxingiaceae</taxon>
        <taxon>Lujinxingia</taxon>
    </lineage>
</organism>
<feature type="chain" id="PRO_5016375525" description="PsbP C-terminal domain-containing protein" evidence="1">
    <location>
        <begin position="23"/>
        <end position="167"/>
    </location>
</feature>
<dbReference type="RefSeq" id="WP_111730089.1">
    <property type="nucleotide sequence ID" value="NZ_QHKO01000005.1"/>
</dbReference>